<accession>A0A9W3BBA7</accession>
<evidence type="ECO:0000313" key="3">
    <source>
        <dbReference type="RefSeq" id="XP_055896728.1"/>
    </source>
</evidence>
<dbReference type="OrthoDB" id="406368at2759"/>
<evidence type="ECO:0000313" key="2">
    <source>
        <dbReference type="Proteomes" id="UP001165740"/>
    </source>
</evidence>
<protein>
    <submittedName>
        <fullName evidence="3">Uncharacterized protein LOC106068340 isoform X1</fullName>
    </submittedName>
</protein>
<dbReference type="Proteomes" id="UP001165740">
    <property type="component" value="Chromosome 9"/>
</dbReference>
<organism evidence="2 3">
    <name type="scientific">Biomphalaria glabrata</name>
    <name type="common">Bloodfluke planorb</name>
    <name type="synonym">Freshwater snail</name>
    <dbReference type="NCBI Taxonomy" id="6526"/>
    <lineage>
        <taxon>Eukaryota</taxon>
        <taxon>Metazoa</taxon>
        <taxon>Spiralia</taxon>
        <taxon>Lophotrochozoa</taxon>
        <taxon>Mollusca</taxon>
        <taxon>Gastropoda</taxon>
        <taxon>Heterobranchia</taxon>
        <taxon>Euthyneura</taxon>
        <taxon>Panpulmonata</taxon>
        <taxon>Hygrophila</taxon>
        <taxon>Lymnaeoidea</taxon>
        <taxon>Planorbidae</taxon>
        <taxon>Biomphalaria</taxon>
    </lineage>
</organism>
<gene>
    <name evidence="3" type="primary">LOC106068340</name>
</gene>
<name>A0A9W3BBA7_BIOGL</name>
<keyword evidence="2" id="KW-1185">Reference proteome</keyword>
<dbReference type="RefSeq" id="XP_055896728.1">
    <property type="nucleotide sequence ID" value="XM_056040753.1"/>
</dbReference>
<feature type="compositionally biased region" description="Basic and acidic residues" evidence="1">
    <location>
        <begin position="1"/>
        <end position="36"/>
    </location>
</feature>
<feature type="region of interest" description="Disordered" evidence="1">
    <location>
        <begin position="1"/>
        <end position="51"/>
    </location>
</feature>
<reference evidence="3" key="1">
    <citation type="submission" date="2025-08" db="UniProtKB">
        <authorList>
            <consortium name="RefSeq"/>
        </authorList>
    </citation>
    <scope>IDENTIFICATION</scope>
</reference>
<dbReference type="Pfam" id="PF07004">
    <property type="entry name" value="SHIPPO-rpt"/>
    <property type="match status" value="1"/>
</dbReference>
<sequence>MEKQVNENEENVHSEVEDKPENDVHSSSKVEDKPDSHLSNSELDSDIENLEEKGNIYSTQIDDELFDINKTNTGGTTENITLPFEYKHGTNRTQELQDLNDHEFNRFSQQKQNKIPEIQPSLHNISDKLNASDHIASDRSTNSVVQRGQYRAEQLISSISQTQKKMKGFPLVKPTRSRIPPKLVRLATVYSSTTRSERVPRGPSLYYVEPQRPLKVISWDEANNARPPLKIDMEGPNFWTYSPKNKPLYETNAPSFTFGTKCYPEKAGGSNTSWAKTWFQPIDPWHNKSDFKREGKWPSPNQYHKPSLLGPRQRTLPESPAYTFGHKFEIIGTKAGSKGLPSPSDYNIEKADSLTLRSGPSFSHQFRREGTVLWCSTERNPGPAAYSPLMRPRQEQPAYTIQGIRREKSQLLGPFSTL</sequence>
<dbReference type="GeneID" id="106068340"/>
<evidence type="ECO:0000256" key="1">
    <source>
        <dbReference type="SAM" id="MobiDB-lite"/>
    </source>
</evidence>
<dbReference type="InterPro" id="IPR010736">
    <property type="entry name" value="SHIPPO-rpt"/>
</dbReference>
<feature type="region of interest" description="Disordered" evidence="1">
    <location>
        <begin position="293"/>
        <end position="314"/>
    </location>
</feature>
<dbReference type="AlphaFoldDB" id="A0A9W3BBA7"/>
<proteinExistence type="predicted"/>